<reference evidence="3 4" key="1">
    <citation type="journal article" date="2014" name="Int. J. Syst. Evol. Microbiol.">
        <title>Complete genome sequence of Corynebacterium casei LMG S-19264T (=DSM 44701T), isolated from a smear-ripened cheese.</title>
        <authorList>
            <consortium name="US DOE Joint Genome Institute (JGI-PGF)"/>
            <person name="Walter F."/>
            <person name="Albersmeier A."/>
            <person name="Kalinowski J."/>
            <person name="Ruckert C."/>
        </authorList>
    </citation>
    <scope>NUCLEOTIDE SEQUENCE [LARGE SCALE GENOMIC DNA]</scope>
    <source>
        <strain evidence="3 4">CGMCC 1.15896</strain>
    </source>
</reference>
<accession>A0A916W2I6</accession>
<feature type="signal peptide" evidence="1">
    <location>
        <begin position="1"/>
        <end position="24"/>
    </location>
</feature>
<evidence type="ECO:0000259" key="2">
    <source>
        <dbReference type="Pfam" id="PF03713"/>
    </source>
</evidence>
<evidence type="ECO:0000313" key="3">
    <source>
        <dbReference type="EMBL" id="GGA62214.1"/>
    </source>
</evidence>
<keyword evidence="1" id="KW-0732">Signal</keyword>
<protein>
    <recommendedName>
        <fullName evidence="2">DUF305 domain-containing protein</fullName>
    </recommendedName>
</protein>
<dbReference type="PANTHER" id="PTHR36933">
    <property type="entry name" value="SLL0788 PROTEIN"/>
    <property type="match status" value="1"/>
</dbReference>
<comment type="caution">
    <text evidence="3">The sequence shown here is derived from an EMBL/GenBank/DDBJ whole genome shotgun (WGS) entry which is preliminary data.</text>
</comment>
<proteinExistence type="predicted"/>
<dbReference type="Proteomes" id="UP000596977">
    <property type="component" value="Unassembled WGS sequence"/>
</dbReference>
<feature type="chain" id="PRO_5037157613" description="DUF305 domain-containing protein" evidence="1">
    <location>
        <begin position="25"/>
        <end position="134"/>
    </location>
</feature>
<name>A0A916W2I6_9HYPH</name>
<keyword evidence="4" id="KW-1185">Reference proteome</keyword>
<dbReference type="InterPro" id="IPR012347">
    <property type="entry name" value="Ferritin-like"/>
</dbReference>
<dbReference type="InterPro" id="IPR005183">
    <property type="entry name" value="DUF305_CopM-like"/>
</dbReference>
<dbReference type="RefSeq" id="WP_127072222.1">
    <property type="nucleotide sequence ID" value="NZ_BMKB01000008.1"/>
</dbReference>
<organism evidence="3 4">
    <name type="scientific">Pelagibacterium lentulum</name>
    <dbReference type="NCBI Taxonomy" id="2029865"/>
    <lineage>
        <taxon>Bacteria</taxon>
        <taxon>Pseudomonadati</taxon>
        <taxon>Pseudomonadota</taxon>
        <taxon>Alphaproteobacteria</taxon>
        <taxon>Hyphomicrobiales</taxon>
        <taxon>Devosiaceae</taxon>
        <taxon>Pelagibacterium</taxon>
    </lineage>
</organism>
<dbReference type="OrthoDB" id="517560at2"/>
<dbReference type="Gene3D" id="1.20.1260.10">
    <property type="match status" value="1"/>
</dbReference>
<gene>
    <name evidence="3" type="ORF">GCM10011499_35710</name>
</gene>
<dbReference type="EMBL" id="BMKB01000008">
    <property type="protein sequence ID" value="GGA62214.1"/>
    <property type="molecule type" value="Genomic_DNA"/>
</dbReference>
<dbReference type="AlphaFoldDB" id="A0A916W2I6"/>
<dbReference type="Pfam" id="PF03713">
    <property type="entry name" value="DUF305"/>
    <property type="match status" value="1"/>
</dbReference>
<sequence length="134" mass="14452">MKKLTPTFIGAAFIVAAGLSFAQAQTGDAGHDAHAGHDPHAAHMSSGLSDDPVIRAYQEANDRMHADMAIEFTGDADVDFMRGMIPHHQGAIDMANVVLEYGSDPDVRALAEEVIAAQEAEITMMRDWLAERGY</sequence>
<feature type="domain" description="DUF305" evidence="2">
    <location>
        <begin position="77"/>
        <end position="132"/>
    </location>
</feature>
<evidence type="ECO:0000256" key="1">
    <source>
        <dbReference type="SAM" id="SignalP"/>
    </source>
</evidence>
<dbReference type="PANTHER" id="PTHR36933:SF1">
    <property type="entry name" value="SLL0788 PROTEIN"/>
    <property type="match status" value="1"/>
</dbReference>
<evidence type="ECO:0000313" key="4">
    <source>
        <dbReference type="Proteomes" id="UP000596977"/>
    </source>
</evidence>